<dbReference type="EMBL" id="MJEA01000002">
    <property type="protein sequence ID" value="OQO71155.1"/>
    <property type="molecule type" value="Genomic_DNA"/>
</dbReference>
<reference evidence="5 6" key="1">
    <citation type="journal article" date="2017" name="BMC Microbiol.">
        <title>Comparative genomics of Enterococcus spp. isolated from bovine feces.</title>
        <authorList>
            <person name="Beukers A.G."/>
            <person name="Zaheer R."/>
            <person name="Goji N."/>
            <person name="Amoako K.K."/>
            <person name="Chaves A.V."/>
            <person name="Ward M.P."/>
            <person name="McAllister T.A."/>
        </authorList>
    </citation>
    <scope>NUCLEOTIDE SEQUENCE [LARGE SCALE GENOMIC DNA]</scope>
    <source>
        <strain evidence="5 6">F1129D 143</strain>
    </source>
</reference>
<evidence type="ECO:0000256" key="2">
    <source>
        <dbReference type="ARBA" id="ARBA00022747"/>
    </source>
</evidence>
<dbReference type="AlphaFoldDB" id="A0A1V8YEW9"/>
<dbReference type="Gene3D" id="3.90.220.20">
    <property type="entry name" value="DNA methylase specificity domains"/>
    <property type="match status" value="2"/>
</dbReference>
<dbReference type="RefSeq" id="WP_081182779.1">
    <property type="nucleotide sequence ID" value="NZ_MJEA01000002.1"/>
</dbReference>
<comment type="similarity">
    <text evidence="1">Belongs to the type-I restriction system S methylase family.</text>
</comment>
<dbReference type="Proteomes" id="UP000192477">
    <property type="component" value="Unassembled WGS sequence"/>
</dbReference>
<proteinExistence type="inferred from homology"/>
<comment type="caution">
    <text evidence="5">The sequence shown here is derived from an EMBL/GenBank/DDBJ whole genome shotgun (WGS) entry which is preliminary data.</text>
</comment>
<evidence type="ECO:0000256" key="3">
    <source>
        <dbReference type="ARBA" id="ARBA00023125"/>
    </source>
</evidence>
<dbReference type="GO" id="GO:0003677">
    <property type="term" value="F:DNA binding"/>
    <property type="evidence" value="ECO:0007669"/>
    <property type="project" value="UniProtKB-KW"/>
</dbReference>
<dbReference type="SUPFAM" id="SSF116734">
    <property type="entry name" value="DNA methylase specificity domain"/>
    <property type="match status" value="2"/>
</dbReference>
<dbReference type="InterPro" id="IPR044946">
    <property type="entry name" value="Restrct_endonuc_typeI_TRD_sf"/>
</dbReference>
<evidence type="ECO:0000313" key="5">
    <source>
        <dbReference type="EMBL" id="OQO71155.1"/>
    </source>
</evidence>
<dbReference type="CDD" id="cd17294">
    <property type="entry name" value="RMtype1_S_MmaC7ORF19P_TRD1-CR1_like"/>
    <property type="match status" value="1"/>
</dbReference>
<dbReference type="STRING" id="112904.BH747_03945"/>
<feature type="domain" description="Type I restriction modification DNA specificity" evidence="4">
    <location>
        <begin position="18"/>
        <end position="193"/>
    </location>
</feature>
<evidence type="ECO:0000259" key="4">
    <source>
        <dbReference type="Pfam" id="PF01420"/>
    </source>
</evidence>
<dbReference type="Pfam" id="PF01420">
    <property type="entry name" value="Methylase_S"/>
    <property type="match status" value="2"/>
</dbReference>
<dbReference type="InterPro" id="IPR052021">
    <property type="entry name" value="Type-I_RS_S_subunit"/>
</dbReference>
<keyword evidence="3" id="KW-0238">DNA-binding</keyword>
<organism evidence="5 6">
    <name type="scientific">Enterococcus villorum</name>
    <dbReference type="NCBI Taxonomy" id="112904"/>
    <lineage>
        <taxon>Bacteria</taxon>
        <taxon>Bacillati</taxon>
        <taxon>Bacillota</taxon>
        <taxon>Bacilli</taxon>
        <taxon>Lactobacillales</taxon>
        <taxon>Enterococcaceae</taxon>
        <taxon>Enterococcus</taxon>
    </lineage>
</organism>
<accession>A0A1V8YEW9</accession>
<dbReference type="Gene3D" id="1.10.287.1120">
    <property type="entry name" value="Bipartite methylase S protein"/>
    <property type="match status" value="1"/>
</dbReference>
<dbReference type="GO" id="GO:0009307">
    <property type="term" value="P:DNA restriction-modification system"/>
    <property type="evidence" value="ECO:0007669"/>
    <property type="project" value="UniProtKB-KW"/>
</dbReference>
<sequence length="414" mass="47781">MKEKTVPELRFEGFFQAWEQRKLGDHAEILTGGTPKTSISEYWNPKQIPWMSSGEVNKKRLDGTDNMISEKGLKNSSARWIKEHSVLIALTGKGKTRGTVAVNNIRLTTNQSTAAIIPNDNLYYEFIYQNLIKRYDELRMISSGDRTRGGLNNQIISDVVIPCPSKDEQIKIGTFFKRLDDTIAIHQHKLEQLRLLKQGFLQKMFVTHGRFPEVRFAKFDEEWERRKLHEMLSEPITDGPHKTPKLEERGVPFISVEAIVDNKIDFNRKHGYISVMTDKLYSKKYKPQYNNVFLVKSGSTVGKVAIVETKKHFNIWSPLAAMRVGGVSAPYFLYYLLQTKGVQKQVRDKASNGSQPNLGMRELENFFVKITLNLDEQKKIGIFFKQLDDTISLHHHKLNSLKQLKKSFLQKMFI</sequence>
<gene>
    <name evidence="5" type="ORF">BH747_03945</name>
</gene>
<evidence type="ECO:0000313" key="6">
    <source>
        <dbReference type="Proteomes" id="UP000192477"/>
    </source>
</evidence>
<dbReference type="PANTHER" id="PTHR30408">
    <property type="entry name" value="TYPE-1 RESTRICTION ENZYME ECOKI SPECIFICITY PROTEIN"/>
    <property type="match status" value="1"/>
</dbReference>
<name>A0A1V8YEW9_9ENTE</name>
<evidence type="ECO:0000256" key="1">
    <source>
        <dbReference type="ARBA" id="ARBA00010923"/>
    </source>
</evidence>
<dbReference type="PANTHER" id="PTHR30408:SF12">
    <property type="entry name" value="TYPE I RESTRICTION ENZYME MJAVIII SPECIFICITY SUBUNIT"/>
    <property type="match status" value="1"/>
</dbReference>
<protein>
    <recommendedName>
        <fullName evidence="4">Type I restriction modification DNA specificity domain-containing protein</fullName>
    </recommendedName>
</protein>
<keyword evidence="2" id="KW-0680">Restriction system</keyword>
<dbReference type="OrthoDB" id="9795776at2"/>
<feature type="domain" description="Type I restriction modification DNA specificity" evidence="4">
    <location>
        <begin position="221"/>
        <end position="403"/>
    </location>
</feature>
<dbReference type="InterPro" id="IPR000055">
    <property type="entry name" value="Restrct_endonuc_typeI_TRD"/>
</dbReference>